<dbReference type="InterPro" id="IPR051504">
    <property type="entry name" value="Plant_metabolite_acyltrans"/>
</dbReference>
<dbReference type="GO" id="GO:0016747">
    <property type="term" value="F:acyltransferase activity, transferring groups other than amino-acyl groups"/>
    <property type="evidence" value="ECO:0007669"/>
    <property type="project" value="UniProtKB-ARBA"/>
</dbReference>
<evidence type="ECO:0000256" key="3">
    <source>
        <dbReference type="SAM" id="SignalP"/>
    </source>
</evidence>
<feature type="signal peptide" evidence="3">
    <location>
        <begin position="1"/>
        <end position="19"/>
    </location>
</feature>
<name>A0AAP0E1Q8_9MAGN</name>
<dbReference type="Proteomes" id="UP001417504">
    <property type="component" value="Unassembled WGS sequence"/>
</dbReference>
<dbReference type="PANTHER" id="PTHR31625">
    <property type="match status" value="1"/>
</dbReference>
<evidence type="ECO:0000313" key="5">
    <source>
        <dbReference type="Proteomes" id="UP001417504"/>
    </source>
</evidence>
<accession>A0AAP0E1Q8</accession>
<dbReference type="AlphaFoldDB" id="A0AAP0E1Q8"/>
<keyword evidence="2" id="KW-0012">Acyltransferase</keyword>
<organism evidence="4 5">
    <name type="scientific">Stephania japonica</name>
    <dbReference type="NCBI Taxonomy" id="461633"/>
    <lineage>
        <taxon>Eukaryota</taxon>
        <taxon>Viridiplantae</taxon>
        <taxon>Streptophyta</taxon>
        <taxon>Embryophyta</taxon>
        <taxon>Tracheophyta</taxon>
        <taxon>Spermatophyta</taxon>
        <taxon>Magnoliopsida</taxon>
        <taxon>Ranunculales</taxon>
        <taxon>Menispermaceae</taxon>
        <taxon>Menispermoideae</taxon>
        <taxon>Cissampelideae</taxon>
        <taxon>Stephania</taxon>
    </lineage>
</organism>
<reference evidence="4 5" key="1">
    <citation type="submission" date="2024-01" db="EMBL/GenBank/DDBJ databases">
        <title>Genome assemblies of Stephania.</title>
        <authorList>
            <person name="Yang L."/>
        </authorList>
    </citation>
    <scope>NUCLEOTIDE SEQUENCE [LARGE SCALE GENOMIC DNA]</scope>
    <source>
        <strain evidence="4">QJT</strain>
        <tissue evidence="4">Leaf</tissue>
    </source>
</reference>
<evidence type="ECO:0000313" key="4">
    <source>
        <dbReference type="EMBL" id="KAK9085090.1"/>
    </source>
</evidence>
<feature type="chain" id="PRO_5043009584" evidence="3">
    <location>
        <begin position="20"/>
        <end position="187"/>
    </location>
</feature>
<proteinExistence type="predicted"/>
<keyword evidence="5" id="KW-1185">Reference proteome</keyword>
<sequence length="187" mass="21210">MFNLSTFVIVCAYVWVCLIRLKRDEEDGHDEEQYYFLFPADCRDRLSPPIPKSCGEREQMGVNGRKWDCCSSREDRERGAKEVAVAWSPMFKVYETDFGRGMPKFEVVSVEDSGAISLCESRDDENGGVEVGIVLSGVSVSTRLDTDTDPGYVSNPEKIRMDALMKGKKKEKGKKKDRERDIAVTLF</sequence>
<comment type="caution">
    <text evidence="4">The sequence shown here is derived from an EMBL/GenBank/DDBJ whole genome shotgun (WGS) entry which is preliminary data.</text>
</comment>
<evidence type="ECO:0000256" key="2">
    <source>
        <dbReference type="ARBA" id="ARBA00023315"/>
    </source>
</evidence>
<gene>
    <name evidence="4" type="ORF">Sjap_025501</name>
</gene>
<dbReference type="InterPro" id="IPR023213">
    <property type="entry name" value="CAT-like_dom_sf"/>
</dbReference>
<dbReference type="EMBL" id="JBBNAE010000011">
    <property type="protein sequence ID" value="KAK9085090.1"/>
    <property type="molecule type" value="Genomic_DNA"/>
</dbReference>
<keyword evidence="1" id="KW-0808">Transferase</keyword>
<dbReference type="Gene3D" id="3.30.559.10">
    <property type="entry name" value="Chloramphenicol acetyltransferase-like domain"/>
    <property type="match status" value="2"/>
</dbReference>
<evidence type="ECO:0000256" key="1">
    <source>
        <dbReference type="ARBA" id="ARBA00022679"/>
    </source>
</evidence>
<protein>
    <submittedName>
        <fullName evidence="4">Uncharacterized protein</fullName>
    </submittedName>
</protein>
<keyword evidence="3" id="KW-0732">Signal</keyword>